<dbReference type="PANTHER" id="PTHR43777:SF1">
    <property type="entry name" value="MOLYBDENUM COFACTOR CYTIDYLYLTRANSFERASE"/>
    <property type="match status" value="1"/>
</dbReference>
<dbReference type="Pfam" id="PF12804">
    <property type="entry name" value="NTP_transf_3"/>
    <property type="match status" value="1"/>
</dbReference>
<organism evidence="3 4">
    <name type="scientific">Alcaligenes xylosoxydans xylosoxydans</name>
    <name type="common">Achromobacter xylosoxidans</name>
    <dbReference type="NCBI Taxonomy" id="85698"/>
    <lineage>
        <taxon>Bacteria</taxon>
        <taxon>Pseudomonadati</taxon>
        <taxon>Pseudomonadota</taxon>
        <taxon>Betaproteobacteria</taxon>
        <taxon>Burkholderiales</taxon>
        <taxon>Alcaligenaceae</taxon>
        <taxon>Achromobacter</taxon>
    </lineage>
</organism>
<evidence type="ECO:0000313" key="3">
    <source>
        <dbReference type="EMBL" id="OMG86389.1"/>
    </source>
</evidence>
<feature type="domain" description="MobA-like NTP transferase" evidence="2">
    <location>
        <begin position="9"/>
        <end position="150"/>
    </location>
</feature>
<evidence type="ECO:0000313" key="4">
    <source>
        <dbReference type="Proteomes" id="UP000187251"/>
    </source>
</evidence>
<gene>
    <name evidence="3" type="ORF">BIZ92_26385</name>
</gene>
<evidence type="ECO:0000256" key="1">
    <source>
        <dbReference type="ARBA" id="ARBA00022842"/>
    </source>
</evidence>
<comment type="caution">
    <text evidence="3">The sequence shown here is derived from an EMBL/GenBank/DDBJ whole genome shotgun (WGS) entry which is preliminary data.</text>
</comment>
<protein>
    <submittedName>
        <fullName evidence="3">Molybdopterin-guanine dinucleotide biosynthesis protein MobA</fullName>
    </submittedName>
</protein>
<reference evidence="3 4" key="1">
    <citation type="submission" date="2016-09" db="EMBL/GenBank/DDBJ databases">
        <title>Phylogenomics of Achromobacter.</title>
        <authorList>
            <person name="Jeukens J."/>
            <person name="Freschi L."/>
            <person name="Vincent A.T."/>
            <person name="Emond-Rheault J.-G."/>
            <person name="Kukavica-Ibrulj I."/>
            <person name="Charette S.J."/>
            <person name="Levesque R.C."/>
        </authorList>
    </citation>
    <scope>NUCLEOTIDE SEQUENCE [LARGE SCALE GENOMIC DNA]</scope>
    <source>
        <strain evidence="3 4">AUS488</strain>
    </source>
</reference>
<dbReference type="InterPro" id="IPR029044">
    <property type="entry name" value="Nucleotide-diphossugar_trans"/>
</dbReference>
<proteinExistence type="predicted"/>
<evidence type="ECO:0000259" key="2">
    <source>
        <dbReference type="Pfam" id="PF12804"/>
    </source>
</evidence>
<dbReference type="AlphaFoldDB" id="A0A1R1JSV0"/>
<dbReference type="OrthoDB" id="5298793at2"/>
<keyword evidence="1" id="KW-0460">Magnesium</keyword>
<dbReference type="SUPFAM" id="SSF53448">
    <property type="entry name" value="Nucleotide-diphospho-sugar transferases"/>
    <property type="match status" value="1"/>
</dbReference>
<accession>A0A1R1JSV0</accession>
<dbReference type="InterPro" id="IPR025877">
    <property type="entry name" value="MobA-like_NTP_Trfase"/>
</dbReference>
<dbReference type="GO" id="GO:0016779">
    <property type="term" value="F:nucleotidyltransferase activity"/>
    <property type="evidence" value="ECO:0007669"/>
    <property type="project" value="UniProtKB-ARBA"/>
</dbReference>
<dbReference type="Proteomes" id="UP000187251">
    <property type="component" value="Unassembled WGS sequence"/>
</dbReference>
<sequence length="193" mass="19795">MPPMDTPVVIVLAAGRGERFARSGGTRHKLDTPLAGIAVLQRVRDTVAQSGLPCHVVLPGDDPAAGMGDSIARGVRATPRAAGWLILPGDLPLVGADSLRQVARALAAAPVVQPFWNGRQGHPVGFGRPCYEALARLAGDKGAAAVVAARRQAGEVVALALDDPGIVADIDTLEDLARAESLLAARQSLQGAG</sequence>
<name>A0A1R1JSV0_ALCXX</name>
<dbReference type="PANTHER" id="PTHR43777">
    <property type="entry name" value="MOLYBDENUM COFACTOR CYTIDYLYLTRANSFERASE"/>
    <property type="match status" value="1"/>
</dbReference>
<dbReference type="EMBL" id="MJMN01000015">
    <property type="protein sequence ID" value="OMG86389.1"/>
    <property type="molecule type" value="Genomic_DNA"/>
</dbReference>
<dbReference type="Gene3D" id="3.90.550.10">
    <property type="entry name" value="Spore Coat Polysaccharide Biosynthesis Protein SpsA, Chain A"/>
    <property type="match status" value="1"/>
</dbReference>